<dbReference type="InterPro" id="IPR012854">
    <property type="entry name" value="Cu_amine_oxidase-like_N"/>
</dbReference>
<reference evidence="2 3" key="1">
    <citation type="submission" date="2019-10" db="EMBL/GenBank/DDBJ databases">
        <title>Description of Paenibacillus choica sp. nov.</title>
        <authorList>
            <person name="Carlier A."/>
            <person name="Qi S."/>
        </authorList>
    </citation>
    <scope>NUCLEOTIDE SEQUENCE [LARGE SCALE GENOMIC DNA]</scope>
    <source>
        <strain evidence="2 3">LMG 31460</strain>
    </source>
</reference>
<comment type="caution">
    <text evidence="2">The sequence shown here is derived from an EMBL/GenBank/DDBJ whole genome shotgun (WGS) entry which is preliminary data.</text>
</comment>
<dbReference type="InterPro" id="IPR036582">
    <property type="entry name" value="Mao_N_sf"/>
</dbReference>
<dbReference type="EMBL" id="WHOC01000158">
    <property type="protein sequence ID" value="NOU90103.1"/>
    <property type="molecule type" value="Genomic_DNA"/>
</dbReference>
<name>A0ABX1Z9R0_9BACL</name>
<evidence type="ECO:0000259" key="1">
    <source>
        <dbReference type="Pfam" id="PF07833"/>
    </source>
</evidence>
<dbReference type="Gene3D" id="3.30.457.10">
    <property type="entry name" value="Copper amine oxidase-like, N-terminal domain"/>
    <property type="match status" value="1"/>
</dbReference>
<evidence type="ECO:0000313" key="3">
    <source>
        <dbReference type="Proteomes" id="UP000658690"/>
    </source>
</evidence>
<accession>A0ABX1Z9R0</accession>
<sequence>MTIVASPFATISFAVLLNSPLHVGKQRVEKDEMEVNGMKKKIGANVVLRDGRTQVPLRFITELLGWDVKWNDADWSVTLTKAVAMGTHSH</sequence>
<dbReference type="Proteomes" id="UP000658690">
    <property type="component" value="Unassembled WGS sequence"/>
</dbReference>
<protein>
    <recommendedName>
        <fullName evidence="1">Copper amine oxidase-like N-terminal domain-containing protein</fullName>
    </recommendedName>
</protein>
<dbReference type="RefSeq" id="WP_171692902.1">
    <property type="nucleotide sequence ID" value="NZ_WHOC01000158.1"/>
</dbReference>
<dbReference type="SUPFAM" id="SSF55383">
    <property type="entry name" value="Copper amine oxidase, domain N"/>
    <property type="match status" value="1"/>
</dbReference>
<evidence type="ECO:0000313" key="2">
    <source>
        <dbReference type="EMBL" id="NOU90103.1"/>
    </source>
</evidence>
<proteinExistence type="predicted"/>
<dbReference type="Pfam" id="PF07833">
    <property type="entry name" value="Cu_amine_oxidN1"/>
    <property type="match status" value="1"/>
</dbReference>
<feature type="domain" description="Copper amine oxidase-like N-terminal" evidence="1">
    <location>
        <begin position="27"/>
        <end position="78"/>
    </location>
</feature>
<gene>
    <name evidence="2" type="ORF">GC102_30730</name>
</gene>
<keyword evidence="3" id="KW-1185">Reference proteome</keyword>
<organism evidence="2 3">
    <name type="scientific">Paenibacillus germinis</name>
    <dbReference type="NCBI Taxonomy" id="2654979"/>
    <lineage>
        <taxon>Bacteria</taxon>
        <taxon>Bacillati</taxon>
        <taxon>Bacillota</taxon>
        <taxon>Bacilli</taxon>
        <taxon>Bacillales</taxon>
        <taxon>Paenibacillaceae</taxon>
        <taxon>Paenibacillus</taxon>
    </lineage>
</organism>